<dbReference type="AlphaFoldDB" id="A0AAX4K3C8"/>
<name>A0AAX4K3C8_9TREE</name>
<dbReference type="RefSeq" id="XP_066078887.1">
    <property type="nucleotide sequence ID" value="XM_066222790.1"/>
</dbReference>
<dbReference type="GeneID" id="91097748"/>
<feature type="compositionally biased region" description="Acidic residues" evidence="1">
    <location>
        <begin position="28"/>
        <end position="39"/>
    </location>
</feature>
<evidence type="ECO:0000313" key="2">
    <source>
        <dbReference type="EMBL" id="WWC92125.1"/>
    </source>
</evidence>
<gene>
    <name evidence="2" type="ORF">L201_007079</name>
</gene>
<dbReference type="EMBL" id="CP144107">
    <property type="protein sequence ID" value="WWC92125.1"/>
    <property type="molecule type" value="Genomic_DNA"/>
</dbReference>
<feature type="region of interest" description="Disordered" evidence="1">
    <location>
        <begin position="1"/>
        <end position="59"/>
    </location>
</feature>
<accession>A0AAX4K3C8</accession>
<reference evidence="2 3" key="1">
    <citation type="submission" date="2024-01" db="EMBL/GenBank/DDBJ databases">
        <title>Comparative genomics of Cryptococcus and Kwoniella reveals pathogenesis evolution and contrasting modes of karyotype evolution via chromosome fusion or intercentromeric recombination.</title>
        <authorList>
            <person name="Coelho M.A."/>
            <person name="David-Palma M."/>
            <person name="Shea T."/>
            <person name="Bowers K."/>
            <person name="McGinley-Smith S."/>
            <person name="Mohammad A.W."/>
            <person name="Gnirke A."/>
            <person name="Yurkov A.M."/>
            <person name="Nowrousian M."/>
            <person name="Sun S."/>
            <person name="Cuomo C.A."/>
            <person name="Heitman J."/>
        </authorList>
    </citation>
    <scope>NUCLEOTIDE SEQUENCE [LARGE SCALE GENOMIC DNA]</scope>
    <source>
        <strain evidence="2 3">CBS 6074</strain>
    </source>
</reference>
<feature type="compositionally biased region" description="Basic and acidic residues" evidence="1">
    <location>
        <begin position="15"/>
        <end position="26"/>
    </location>
</feature>
<evidence type="ECO:0000313" key="3">
    <source>
        <dbReference type="Proteomes" id="UP001355207"/>
    </source>
</evidence>
<keyword evidence="3" id="KW-1185">Reference proteome</keyword>
<evidence type="ECO:0000256" key="1">
    <source>
        <dbReference type="SAM" id="MobiDB-lite"/>
    </source>
</evidence>
<protein>
    <submittedName>
        <fullName evidence="2">Uncharacterized protein</fullName>
    </submittedName>
</protein>
<dbReference type="Proteomes" id="UP001355207">
    <property type="component" value="Chromosome 10"/>
</dbReference>
<sequence>MSISGRSSDDQGTFDDQKHNGHKYVDAFDSDDDEEEFSVEDVQAKSRRGSSRRRSSDLSFMNPVDTLIIKAGVRRSHPDKVDNPTWCKRRYSDESKITHERKMSDEGSRKYKVVKAPSFGREGIIEE</sequence>
<proteinExistence type="predicted"/>
<organism evidence="2 3">
    <name type="scientific">Kwoniella dendrophila CBS 6074</name>
    <dbReference type="NCBI Taxonomy" id="1295534"/>
    <lineage>
        <taxon>Eukaryota</taxon>
        <taxon>Fungi</taxon>
        <taxon>Dikarya</taxon>
        <taxon>Basidiomycota</taxon>
        <taxon>Agaricomycotina</taxon>
        <taxon>Tremellomycetes</taxon>
        <taxon>Tremellales</taxon>
        <taxon>Cryptococcaceae</taxon>
        <taxon>Kwoniella</taxon>
    </lineage>
</organism>